<dbReference type="KEGG" id="csol:105360985"/>
<keyword evidence="1" id="KW-1185">Reference proteome</keyword>
<reference evidence="2" key="1">
    <citation type="submission" date="2025-08" db="UniProtKB">
        <authorList>
            <consortium name="RefSeq"/>
        </authorList>
    </citation>
    <scope>IDENTIFICATION</scope>
</reference>
<dbReference type="Proteomes" id="UP000695007">
    <property type="component" value="Unplaced"/>
</dbReference>
<dbReference type="GeneID" id="105360985"/>
<protein>
    <submittedName>
        <fullName evidence="2">Uncharacterized protein LOC105360985</fullName>
    </submittedName>
</protein>
<name>A0AAJ7DTW2_9HYME</name>
<accession>A0AAJ7DTW2</accession>
<gene>
    <name evidence="2" type="primary">LOC105360985</name>
</gene>
<organism evidence="1 2">
    <name type="scientific">Ceratosolen solmsi marchali</name>
    <dbReference type="NCBI Taxonomy" id="326594"/>
    <lineage>
        <taxon>Eukaryota</taxon>
        <taxon>Metazoa</taxon>
        <taxon>Ecdysozoa</taxon>
        <taxon>Arthropoda</taxon>
        <taxon>Hexapoda</taxon>
        <taxon>Insecta</taxon>
        <taxon>Pterygota</taxon>
        <taxon>Neoptera</taxon>
        <taxon>Endopterygota</taxon>
        <taxon>Hymenoptera</taxon>
        <taxon>Apocrita</taxon>
        <taxon>Proctotrupomorpha</taxon>
        <taxon>Chalcidoidea</taxon>
        <taxon>Agaonidae</taxon>
        <taxon>Agaoninae</taxon>
        <taxon>Ceratosolen</taxon>
    </lineage>
</organism>
<proteinExistence type="predicted"/>
<dbReference type="AlphaFoldDB" id="A0AAJ7DTW2"/>
<sequence length="252" mass="29398">MAPRQKGCSWLLKNRYNMGDDQIESLTTPYKKLKKTVTDDANIEEWLRTFLDDLAVIEATKNKSKKFANSLHSENQRQDIYGRFRSPMPNQWNPPKTKFPAALPYSTDFESSATINDEIIPLLNLLKTKSKKCQKHRYSSKNVSKNKVSKSYTIFQKINQFIRAGIEEGKRQARRYVRKALTFALHMGYLEPADTEGKLLRLSRTLTNSVQRKKGKIRLTRRLTRKAPQKKHRRKAIVQVATISDRKKRKSR</sequence>
<evidence type="ECO:0000313" key="1">
    <source>
        <dbReference type="Proteomes" id="UP000695007"/>
    </source>
</evidence>
<dbReference type="RefSeq" id="XP_011496351.1">
    <property type="nucleotide sequence ID" value="XM_011498049.1"/>
</dbReference>
<evidence type="ECO:0000313" key="2">
    <source>
        <dbReference type="RefSeq" id="XP_011496351.1"/>
    </source>
</evidence>